<name>A0A9N7ULS9_PLEPL</name>
<feature type="region of interest" description="Disordered" evidence="1">
    <location>
        <begin position="1"/>
        <end position="56"/>
    </location>
</feature>
<sequence>MAIRKSSLPPAGPDFTLFKSHQRSEARPDWQCTTLPKRHHKPQNLSPPPPRRNKATTAEVCAQNVQHFGVSIRCQVLRSGPVSVRLGPGRTSGRAVWRV</sequence>
<dbReference type="Proteomes" id="UP001153269">
    <property type="component" value="Unassembled WGS sequence"/>
</dbReference>
<comment type="caution">
    <text evidence="2">The sequence shown here is derived from an EMBL/GenBank/DDBJ whole genome shotgun (WGS) entry which is preliminary data.</text>
</comment>
<evidence type="ECO:0000313" key="3">
    <source>
        <dbReference type="Proteomes" id="UP001153269"/>
    </source>
</evidence>
<dbReference type="AlphaFoldDB" id="A0A9N7ULS9"/>
<proteinExistence type="predicted"/>
<gene>
    <name evidence="2" type="ORF">PLEPLA_LOCUS21088</name>
</gene>
<protein>
    <submittedName>
        <fullName evidence="2">Uncharacterized protein</fullName>
    </submittedName>
</protein>
<keyword evidence="3" id="KW-1185">Reference proteome</keyword>
<evidence type="ECO:0000256" key="1">
    <source>
        <dbReference type="SAM" id="MobiDB-lite"/>
    </source>
</evidence>
<dbReference type="EMBL" id="CADEAL010001502">
    <property type="protein sequence ID" value="CAB1433000.1"/>
    <property type="molecule type" value="Genomic_DNA"/>
</dbReference>
<evidence type="ECO:0000313" key="2">
    <source>
        <dbReference type="EMBL" id="CAB1433000.1"/>
    </source>
</evidence>
<accession>A0A9N7ULS9</accession>
<organism evidence="2 3">
    <name type="scientific">Pleuronectes platessa</name>
    <name type="common">European plaice</name>
    <dbReference type="NCBI Taxonomy" id="8262"/>
    <lineage>
        <taxon>Eukaryota</taxon>
        <taxon>Metazoa</taxon>
        <taxon>Chordata</taxon>
        <taxon>Craniata</taxon>
        <taxon>Vertebrata</taxon>
        <taxon>Euteleostomi</taxon>
        <taxon>Actinopterygii</taxon>
        <taxon>Neopterygii</taxon>
        <taxon>Teleostei</taxon>
        <taxon>Neoteleostei</taxon>
        <taxon>Acanthomorphata</taxon>
        <taxon>Carangaria</taxon>
        <taxon>Pleuronectiformes</taxon>
        <taxon>Pleuronectoidei</taxon>
        <taxon>Pleuronectidae</taxon>
        <taxon>Pleuronectes</taxon>
    </lineage>
</organism>
<reference evidence="2" key="1">
    <citation type="submission" date="2020-03" db="EMBL/GenBank/DDBJ databases">
        <authorList>
            <person name="Weist P."/>
        </authorList>
    </citation>
    <scope>NUCLEOTIDE SEQUENCE</scope>
</reference>